<protein>
    <submittedName>
        <fullName evidence="1">Uncharacterized protein</fullName>
    </submittedName>
</protein>
<name>A0A6S7IVA9_PARCT</name>
<evidence type="ECO:0000313" key="1">
    <source>
        <dbReference type="EMBL" id="CAB4009492.1"/>
    </source>
</evidence>
<sequence>MYGQYNRDLGKEVDRGKAWWWLKKGDLKPETEALLCAAQEQALRTNYVKFHIDRTVESPLCRLCGEKGEHITHLIKKAEKWYEHQPNGVIESDNVKILWDFNIQCDHVIECRRPDIVVVLKKEKECKIIDIAVPGDCRIGIKETEEVEKYEELKREIRKIWAMKKVEVIPIVVGALGAVSNKLDKWIEKLGIHIRIELLQKTALLGTARILRILES</sequence>
<accession>A0A6S7IVA9</accession>
<evidence type="ECO:0000313" key="2">
    <source>
        <dbReference type="Proteomes" id="UP001152795"/>
    </source>
</evidence>
<dbReference type="PANTHER" id="PTHR35450:SF2">
    <property type="entry name" value="REVERSE TRANSCRIPTASE DOMAIN-CONTAINING PROTEIN"/>
    <property type="match status" value="1"/>
</dbReference>
<comment type="caution">
    <text evidence="1">The sequence shown here is derived from an EMBL/GenBank/DDBJ whole genome shotgun (WGS) entry which is preliminary data.</text>
</comment>
<gene>
    <name evidence="1" type="ORF">PACLA_8A010705</name>
</gene>
<organism evidence="1 2">
    <name type="scientific">Paramuricea clavata</name>
    <name type="common">Red gorgonian</name>
    <name type="synonym">Violescent sea-whip</name>
    <dbReference type="NCBI Taxonomy" id="317549"/>
    <lineage>
        <taxon>Eukaryota</taxon>
        <taxon>Metazoa</taxon>
        <taxon>Cnidaria</taxon>
        <taxon>Anthozoa</taxon>
        <taxon>Octocorallia</taxon>
        <taxon>Malacalcyonacea</taxon>
        <taxon>Plexauridae</taxon>
        <taxon>Paramuricea</taxon>
    </lineage>
</organism>
<dbReference type="OrthoDB" id="5977701at2759"/>
<dbReference type="Proteomes" id="UP001152795">
    <property type="component" value="Unassembled WGS sequence"/>
</dbReference>
<proteinExistence type="predicted"/>
<reference evidence="1" key="1">
    <citation type="submission" date="2020-04" db="EMBL/GenBank/DDBJ databases">
        <authorList>
            <person name="Alioto T."/>
            <person name="Alioto T."/>
            <person name="Gomez Garrido J."/>
        </authorList>
    </citation>
    <scope>NUCLEOTIDE SEQUENCE</scope>
    <source>
        <strain evidence="1">A484AB</strain>
    </source>
</reference>
<dbReference type="EMBL" id="CACRXK020006467">
    <property type="protein sequence ID" value="CAB4009492.1"/>
    <property type="molecule type" value="Genomic_DNA"/>
</dbReference>
<keyword evidence="2" id="KW-1185">Reference proteome</keyword>
<dbReference type="PANTHER" id="PTHR35450">
    <property type="entry name" value="REVERSE TRANSCRIPTASE DOMAIN-CONTAINING PROTEIN"/>
    <property type="match status" value="1"/>
</dbReference>
<dbReference type="AlphaFoldDB" id="A0A6S7IVA9"/>